<accession>A0AAV4QNK4</accession>
<evidence type="ECO:0000256" key="1">
    <source>
        <dbReference type="SAM" id="MobiDB-lite"/>
    </source>
</evidence>
<dbReference type="Proteomes" id="UP001054945">
    <property type="component" value="Unassembled WGS sequence"/>
</dbReference>
<organism evidence="2 3">
    <name type="scientific">Caerostris extrusa</name>
    <name type="common">Bark spider</name>
    <name type="synonym">Caerostris bankana</name>
    <dbReference type="NCBI Taxonomy" id="172846"/>
    <lineage>
        <taxon>Eukaryota</taxon>
        <taxon>Metazoa</taxon>
        <taxon>Ecdysozoa</taxon>
        <taxon>Arthropoda</taxon>
        <taxon>Chelicerata</taxon>
        <taxon>Arachnida</taxon>
        <taxon>Araneae</taxon>
        <taxon>Araneomorphae</taxon>
        <taxon>Entelegynae</taxon>
        <taxon>Araneoidea</taxon>
        <taxon>Araneidae</taxon>
        <taxon>Caerostris</taxon>
    </lineage>
</organism>
<gene>
    <name evidence="2" type="ORF">CEXT_244731</name>
</gene>
<evidence type="ECO:0000313" key="2">
    <source>
        <dbReference type="EMBL" id="GIY09641.1"/>
    </source>
</evidence>
<sequence length="139" mass="15741">MGSRLTGLTNCENVAGTAVIDPLYREWDRDRQCINQNKTRRNSPPARGMDGMEGDEENFEGKALVSRNTFRIPSTTLVTRFQRPPEKERDMFLSHQNPQCLHGTSAPPFPNTNPLPLPLQVTGSRRGCENKGKRLTRFN</sequence>
<dbReference type="EMBL" id="BPLR01006411">
    <property type="protein sequence ID" value="GIY09641.1"/>
    <property type="molecule type" value="Genomic_DNA"/>
</dbReference>
<dbReference type="AlphaFoldDB" id="A0AAV4QNK4"/>
<protein>
    <submittedName>
        <fullName evidence="2">Uncharacterized protein</fullName>
    </submittedName>
</protein>
<comment type="caution">
    <text evidence="2">The sequence shown here is derived from an EMBL/GenBank/DDBJ whole genome shotgun (WGS) entry which is preliminary data.</text>
</comment>
<evidence type="ECO:0000313" key="3">
    <source>
        <dbReference type="Proteomes" id="UP001054945"/>
    </source>
</evidence>
<keyword evidence="3" id="KW-1185">Reference proteome</keyword>
<feature type="region of interest" description="Disordered" evidence="1">
    <location>
        <begin position="35"/>
        <end position="56"/>
    </location>
</feature>
<proteinExistence type="predicted"/>
<reference evidence="2 3" key="1">
    <citation type="submission" date="2021-06" db="EMBL/GenBank/DDBJ databases">
        <title>Caerostris extrusa draft genome.</title>
        <authorList>
            <person name="Kono N."/>
            <person name="Arakawa K."/>
        </authorList>
    </citation>
    <scope>NUCLEOTIDE SEQUENCE [LARGE SCALE GENOMIC DNA]</scope>
</reference>
<name>A0AAV4QNK4_CAEEX</name>